<gene>
    <name evidence="10 11" type="primary">plsX</name>
    <name evidence="11" type="ORF">AULFYP135_00454</name>
</gene>
<reference evidence="11" key="1">
    <citation type="submission" date="2019-11" db="EMBL/GenBank/DDBJ databases">
        <authorList>
            <person name="Feng L."/>
        </authorList>
    </citation>
    <scope>NUCLEOTIDE SEQUENCE</scope>
    <source>
        <strain evidence="11">AundefinedLFYP135</strain>
    </source>
</reference>
<dbReference type="GO" id="GO:0008654">
    <property type="term" value="P:phospholipid biosynthetic process"/>
    <property type="evidence" value="ECO:0007669"/>
    <property type="project" value="UniProtKB-KW"/>
</dbReference>
<evidence type="ECO:0000256" key="2">
    <source>
        <dbReference type="ARBA" id="ARBA00022490"/>
    </source>
</evidence>
<evidence type="ECO:0000256" key="9">
    <source>
        <dbReference type="ARBA" id="ARBA00046608"/>
    </source>
</evidence>
<keyword evidence="11" id="KW-0012">Acyltransferase</keyword>
<evidence type="ECO:0000256" key="8">
    <source>
        <dbReference type="ARBA" id="ARBA00024069"/>
    </source>
</evidence>
<dbReference type="GO" id="GO:0005737">
    <property type="term" value="C:cytoplasm"/>
    <property type="evidence" value="ECO:0007669"/>
    <property type="project" value="UniProtKB-SubCell"/>
</dbReference>
<dbReference type="AlphaFoldDB" id="A0A6N2RIP8"/>
<keyword evidence="4 10" id="KW-0808">Transferase</keyword>
<dbReference type="HAMAP" id="MF_00019">
    <property type="entry name" value="PlsX"/>
    <property type="match status" value="1"/>
</dbReference>
<evidence type="ECO:0000256" key="5">
    <source>
        <dbReference type="ARBA" id="ARBA00023098"/>
    </source>
</evidence>
<dbReference type="GO" id="GO:0006633">
    <property type="term" value="P:fatty acid biosynthetic process"/>
    <property type="evidence" value="ECO:0007669"/>
    <property type="project" value="UniProtKB-UniRule"/>
</dbReference>
<comment type="subcellular location">
    <subcellularLocation>
        <location evidence="10">Cytoplasm</location>
    </subcellularLocation>
    <text evidence="10">Associated with the membrane possibly through PlsY.</text>
</comment>
<comment type="pathway">
    <text evidence="10">Lipid metabolism; phospholipid metabolism.</text>
</comment>
<keyword evidence="6 10" id="KW-0594">Phospholipid biosynthesis</keyword>
<dbReference type="PIRSF" id="PIRSF002465">
    <property type="entry name" value="Phsphlp_syn_PlsX"/>
    <property type="match status" value="1"/>
</dbReference>
<comment type="function">
    <text evidence="10">Catalyzes the reversible formation of acyl-phosphate (acyl-PO(4)) from acyl-[acyl-carrier-protein] (acyl-ACP). This enzyme utilizes acyl-ACP as fatty acyl donor, but not acyl-CoA.</text>
</comment>
<dbReference type="SUPFAM" id="SSF53659">
    <property type="entry name" value="Isocitrate/Isopropylmalate dehydrogenase-like"/>
    <property type="match status" value="1"/>
</dbReference>
<dbReference type="PANTHER" id="PTHR30100:SF1">
    <property type="entry name" value="PHOSPHATE ACYLTRANSFERASE"/>
    <property type="match status" value="1"/>
</dbReference>
<accession>A0A6N2RIP8</accession>
<dbReference type="Gene3D" id="3.40.718.10">
    <property type="entry name" value="Isopropylmalate Dehydrogenase"/>
    <property type="match status" value="1"/>
</dbReference>
<keyword evidence="2 10" id="KW-0963">Cytoplasm</keyword>
<evidence type="ECO:0000256" key="10">
    <source>
        <dbReference type="HAMAP-Rule" id="MF_00019"/>
    </source>
</evidence>
<dbReference type="PANTHER" id="PTHR30100">
    <property type="entry name" value="FATTY ACID/PHOSPHOLIPID SYNTHESIS PROTEIN PLSX"/>
    <property type="match status" value="1"/>
</dbReference>
<evidence type="ECO:0000256" key="3">
    <source>
        <dbReference type="ARBA" id="ARBA00022516"/>
    </source>
</evidence>
<evidence type="ECO:0000256" key="1">
    <source>
        <dbReference type="ARBA" id="ARBA00001232"/>
    </source>
</evidence>
<evidence type="ECO:0000256" key="4">
    <source>
        <dbReference type="ARBA" id="ARBA00022679"/>
    </source>
</evidence>
<organism evidence="11">
    <name type="scientific">uncultured Anaerotruncus sp</name>
    <dbReference type="NCBI Taxonomy" id="905011"/>
    <lineage>
        <taxon>Bacteria</taxon>
        <taxon>Bacillati</taxon>
        <taxon>Bacillota</taxon>
        <taxon>Clostridia</taxon>
        <taxon>Eubacteriales</taxon>
        <taxon>Oscillospiraceae</taxon>
        <taxon>Anaerotruncus</taxon>
        <taxon>environmental samples</taxon>
    </lineage>
</organism>
<protein>
    <recommendedName>
        <fullName evidence="8 10">Phosphate acyltransferase</fullName>
        <ecNumber evidence="8 10">2.3.1.274</ecNumber>
    </recommendedName>
    <alternativeName>
        <fullName evidence="10">Acyl-ACP phosphotransacylase</fullName>
    </alternativeName>
    <alternativeName>
        <fullName evidence="10">Acyl-[acyl-carrier-protein]--phosphate acyltransferase</fullName>
    </alternativeName>
    <alternativeName>
        <fullName evidence="10">Phosphate-acyl-ACP acyltransferase</fullName>
    </alternativeName>
</protein>
<proteinExistence type="inferred from homology"/>
<comment type="similarity">
    <text evidence="10">Belongs to the PlsX family.</text>
</comment>
<dbReference type="Pfam" id="PF02504">
    <property type="entry name" value="FA_synthesis"/>
    <property type="match status" value="1"/>
</dbReference>
<evidence type="ECO:0000313" key="11">
    <source>
        <dbReference type="EMBL" id="VYS80882.1"/>
    </source>
</evidence>
<keyword evidence="5 10" id="KW-0443">Lipid metabolism</keyword>
<comment type="catalytic activity">
    <reaction evidence="1 10">
        <text>a fatty acyl-[ACP] + phosphate = an acyl phosphate + holo-[ACP]</text>
        <dbReference type="Rhea" id="RHEA:42292"/>
        <dbReference type="Rhea" id="RHEA-COMP:9685"/>
        <dbReference type="Rhea" id="RHEA-COMP:14125"/>
        <dbReference type="ChEBI" id="CHEBI:43474"/>
        <dbReference type="ChEBI" id="CHEBI:59918"/>
        <dbReference type="ChEBI" id="CHEBI:64479"/>
        <dbReference type="ChEBI" id="CHEBI:138651"/>
        <dbReference type="EC" id="2.3.1.274"/>
    </reaction>
</comment>
<evidence type="ECO:0000256" key="7">
    <source>
        <dbReference type="ARBA" id="ARBA00023264"/>
    </source>
</evidence>
<dbReference type="GO" id="GO:0043811">
    <property type="term" value="F:phosphate:acyl-[acyl carrier protein] acyltransferase activity"/>
    <property type="evidence" value="ECO:0007669"/>
    <property type="project" value="UniProtKB-UniRule"/>
</dbReference>
<name>A0A6N2RIP8_9FIRM</name>
<keyword evidence="7 10" id="KW-1208">Phospholipid metabolism</keyword>
<keyword evidence="3 10" id="KW-0444">Lipid biosynthesis</keyword>
<dbReference type="EMBL" id="CACRSL010000003">
    <property type="protein sequence ID" value="VYS80882.1"/>
    <property type="molecule type" value="Genomic_DNA"/>
</dbReference>
<dbReference type="UniPathway" id="UPA00085"/>
<evidence type="ECO:0000256" key="6">
    <source>
        <dbReference type="ARBA" id="ARBA00023209"/>
    </source>
</evidence>
<dbReference type="NCBIfam" id="TIGR00182">
    <property type="entry name" value="plsX"/>
    <property type="match status" value="1"/>
</dbReference>
<dbReference type="InterPro" id="IPR012281">
    <property type="entry name" value="Phospholipid_synth_PlsX-like"/>
</dbReference>
<dbReference type="InterPro" id="IPR003664">
    <property type="entry name" value="FA_synthesis"/>
</dbReference>
<sequence>MGKGITSIMRIIVDAFGGDNAPQAVIEGCLLAKQEYGVDLVLTGDEEKIREAAKEMNADLTGIAIENAPGIMPVEADPTDILKTYSDSSMAVGLKMLSEGKGDAFLSAGSTGALVVGSTLIVKRLKGIKRAALGTVIPTMTGRGNYLLMDAGANHECRPEMLCQFGVLGSVYMEKVIGVKNPKVGVVNIGAEETKGLPLQIDAGALLKKAPVNFIGNVEARGLPLGEVDVAVADGFTGNVILKLSEGLGKSFSGAIKDLFKQSLLTKIGYLCVRGGLDGFRKKMDYTEHGGAPLLGLTKPVIKAHGSSNGYAFKNAIRQAKLCCESDMIGTMQKALEELKTSTAAVAEE</sequence>
<dbReference type="EC" id="2.3.1.274" evidence="8 10"/>
<comment type="subunit">
    <text evidence="9 10">Homodimer. Probably interacts with PlsY.</text>
</comment>